<organism evidence="2 3">
    <name type="scientific">Campylobacter ureolyticus ACS-301-V-Sch3b</name>
    <dbReference type="NCBI Taxonomy" id="883165"/>
    <lineage>
        <taxon>Bacteria</taxon>
        <taxon>Pseudomonadati</taxon>
        <taxon>Campylobacterota</taxon>
        <taxon>Epsilonproteobacteria</taxon>
        <taxon>Campylobacterales</taxon>
        <taxon>Campylobacteraceae</taxon>
        <taxon>Campylobacter</taxon>
    </lineage>
</organism>
<gene>
    <name evidence="2" type="ORF">HMPREF9309_01609</name>
</gene>
<dbReference type="PATRIC" id="fig|883165.3.peg.1628"/>
<accession>S3XPR2</accession>
<dbReference type="AlphaFoldDB" id="S3XPR2"/>
<keyword evidence="3" id="KW-1185">Reference proteome</keyword>
<evidence type="ECO:0000313" key="2">
    <source>
        <dbReference type="EMBL" id="EPH07388.1"/>
    </source>
</evidence>
<keyword evidence="1" id="KW-0175">Coiled coil</keyword>
<comment type="caution">
    <text evidence="2">The sequence shown here is derived from an EMBL/GenBank/DDBJ whole genome shotgun (WGS) entry which is preliminary data.</text>
</comment>
<dbReference type="HOGENOM" id="CLU_078448_0_0_7"/>
<protein>
    <submittedName>
        <fullName evidence="2">Uncharacterized protein</fullName>
    </submittedName>
</protein>
<sequence>MNSTKIIDLNDTKTTETIYKNEKDIINHKTGEVISQEQSRIVRERKKERFIKVFVDNLDYVIDNFSNMEKNVFLSLLKEMNYYNVIKLDSGLRKTLEISANISQGTVSKTINKLIEKNAIIKINEINKDEFGIVFFTGKEYVVNPQLVGSGSFKELSRMRRVIVMDYDFETLESNKEIQLEVKYDGFDEVYKNPDKHEIAGVKQTSTIDGKFKTTEVAIREKQYKKDDEYVIDAYDTQETLEIEPVLKDIDENGRSISLSDRELDLAIKNAENEQKKLENENLRMKIELIKLQKENK</sequence>
<evidence type="ECO:0000313" key="3">
    <source>
        <dbReference type="Proteomes" id="UP000014539"/>
    </source>
</evidence>
<evidence type="ECO:0000256" key="1">
    <source>
        <dbReference type="SAM" id="Coils"/>
    </source>
</evidence>
<dbReference type="eggNOG" id="ENOG5032HT9">
    <property type="taxonomic scope" value="Bacteria"/>
</dbReference>
<name>S3XPR2_9BACT</name>
<dbReference type="EMBL" id="AGYD01000016">
    <property type="protein sequence ID" value="EPH07388.1"/>
    <property type="molecule type" value="Genomic_DNA"/>
</dbReference>
<dbReference type="Proteomes" id="UP000014539">
    <property type="component" value="Unassembled WGS sequence"/>
</dbReference>
<reference evidence="2 3" key="1">
    <citation type="submission" date="2013-06" db="EMBL/GenBank/DDBJ databases">
        <title>The Genome Sequence of Campylobacter ureolyticus ACS-301-V-SCH3B.</title>
        <authorList>
            <consortium name="The Broad Institute Genomics Platform"/>
            <person name="Earl A."/>
            <person name="Ward D."/>
            <person name="Feldgarden M."/>
            <person name="Gevers D."/>
            <person name="Saerens B."/>
            <person name="Vaneechoutte M."/>
            <person name="Walker B."/>
            <person name="Young S."/>
            <person name="Zeng Q."/>
            <person name="Gargeya S."/>
            <person name="Fitzgerald M."/>
            <person name="Haas B."/>
            <person name="Abouelleil A."/>
            <person name="Allen A.W."/>
            <person name="Alvarado L."/>
            <person name="Arachchi H.M."/>
            <person name="Berlin A.M."/>
            <person name="Chapman S.B."/>
            <person name="Gainer-Dewar J."/>
            <person name="Goldberg J."/>
            <person name="Griggs A."/>
            <person name="Gujja S."/>
            <person name="Hansen M."/>
            <person name="Howarth C."/>
            <person name="Imamovic A."/>
            <person name="Ireland A."/>
            <person name="Larimer J."/>
            <person name="McCowan C."/>
            <person name="Murphy C."/>
            <person name="Pearson M."/>
            <person name="Poon T.W."/>
            <person name="Priest M."/>
            <person name="Roberts A."/>
            <person name="Saif S."/>
            <person name="Shea T."/>
            <person name="Sisk P."/>
            <person name="Sykes S."/>
            <person name="Wortman J."/>
            <person name="Nusbaum C."/>
            <person name="Birren B."/>
        </authorList>
    </citation>
    <scope>NUCLEOTIDE SEQUENCE [LARGE SCALE GENOMIC DNA]</scope>
    <source>
        <strain evidence="2 3">ACS-301-V-Sch3b</strain>
    </source>
</reference>
<feature type="coiled-coil region" evidence="1">
    <location>
        <begin position="261"/>
        <end position="295"/>
    </location>
</feature>
<dbReference type="RefSeq" id="WP_016647461.1">
    <property type="nucleotide sequence ID" value="NZ_KE340329.1"/>
</dbReference>
<proteinExistence type="predicted"/>